<protein>
    <submittedName>
        <fullName evidence="2">Amidohydrolase family protein</fullName>
    </submittedName>
</protein>
<dbReference type="EMBL" id="VJWX01000181">
    <property type="protein sequence ID" value="TVT47678.1"/>
    <property type="molecule type" value="Genomic_DNA"/>
</dbReference>
<dbReference type="InterPro" id="IPR011059">
    <property type="entry name" value="Metal-dep_hydrolase_composite"/>
</dbReference>
<gene>
    <name evidence="2" type="ORF">FNH05_18660</name>
</gene>
<organism evidence="2 3">
    <name type="scientific">Amycolatopsis rhizosphaerae</name>
    <dbReference type="NCBI Taxonomy" id="2053003"/>
    <lineage>
        <taxon>Bacteria</taxon>
        <taxon>Bacillati</taxon>
        <taxon>Actinomycetota</taxon>
        <taxon>Actinomycetes</taxon>
        <taxon>Pseudonocardiales</taxon>
        <taxon>Pseudonocardiaceae</taxon>
        <taxon>Amycolatopsis</taxon>
    </lineage>
</organism>
<name>A0A558CFZ5_9PSEU</name>
<dbReference type="Pfam" id="PF01979">
    <property type="entry name" value="Amidohydro_1"/>
    <property type="match status" value="1"/>
</dbReference>
<evidence type="ECO:0000259" key="1">
    <source>
        <dbReference type="Pfam" id="PF01979"/>
    </source>
</evidence>
<reference evidence="2 3" key="2">
    <citation type="submission" date="2019-08" db="EMBL/GenBank/DDBJ databases">
        <title>Amycolatopsis acidicola sp. nov., isolated from peat swamp forest soil.</title>
        <authorList>
            <person name="Srisuk N."/>
        </authorList>
    </citation>
    <scope>NUCLEOTIDE SEQUENCE [LARGE SCALE GENOMIC DNA]</scope>
    <source>
        <strain evidence="2 3">TBRC 6029</strain>
    </source>
</reference>
<dbReference type="InterPro" id="IPR051781">
    <property type="entry name" value="Metallo-dep_Hydrolase"/>
</dbReference>
<dbReference type="RefSeq" id="WP_144589981.1">
    <property type="nucleotide sequence ID" value="NZ_VJWX01000181.1"/>
</dbReference>
<dbReference type="AlphaFoldDB" id="A0A558CFZ5"/>
<feature type="domain" description="Amidohydrolase-related" evidence="1">
    <location>
        <begin position="47"/>
        <end position="356"/>
    </location>
</feature>
<dbReference type="Gene3D" id="3.30.110.90">
    <property type="entry name" value="Amidohydrolase"/>
    <property type="match status" value="1"/>
</dbReference>
<keyword evidence="3" id="KW-1185">Reference proteome</keyword>
<dbReference type="InterPro" id="IPR032466">
    <property type="entry name" value="Metal_Hydrolase"/>
</dbReference>
<evidence type="ECO:0000313" key="2">
    <source>
        <dbReference type="EMBL" id="TVT47678.1"/>
    </source>
</evidence>
<dbReference type="Gene3D" id="1.20.58.520">
    <property type="entry name" value="Amidohydrolase"/>
    <property type="match status" value="1"/>
</dbReference>
<comment type="caution">
    <text evidence="2">The sequence shown here is derived from an EMBL/GenBank/DDBJ whole genome shotgun (WGS) entry which is preliminary data.</text>
</comment>
<dbReference type="OrthoDB" id="3514520at2"/>
<dbReference type="SUPFAM" id="SSF51556">
    <property type="entry name" value="Metallo-dependent hydrolases"/>
    <property type="match status" value="1"/>
</dbReference>
<evidence type="ECO:0000313" key="3">
    <source>
        <dbReference type="Proteomes" id="UP000320011"/>
    </source>
</evidence>
<dbReference type="GO" id="GO:0016810">
    <property type="term" value="F:hydrolase activity, acting on carbon-nitrogen (but not peptide) bonds"/>
    <property type="evidence" value="ECO:0007669"/>
    <property type="project" value="InterPro"/>
</dbReference>
<dbReference type="Gene3D" id="2.30.40.10">
    <property type="entry name" value="Urease, subunit C, domain 1"/>
    <property type="match status" value="1"/>
</dbReference>
<dbReference type="PANTHER" id="PTHR43135:SF3">
    <property type="entry name" value="ALPHA-D-RIBOSE 1-METHYLPHOSPHONATE 5-TRIPHOSPHATE DIPHOSPHATASE"/>
    <property type="match status" value="1"/>
</dbReference>
<dbReference type="Proteomes" id="UP000320011">
    <property type="component" value="Unassembled WGS sequence"/>
</dbReference>
<sequence length="357" mass="37863">MEAITIENVRVFDGTGLTAPRSVHFDGGRITACPPPGARTVDGRGGTLLPGLIDTHVHVETRAALEECARWGVTTAFDMAAAHPGETLALRHLDGLTDLFSAGYPALAPDSRPIKTMGFPDDIAVSGIDAVEGFIASRVRDGVDYLKILVEDPELPDSNALAPETVTALVRSAHQHGLKVIAHATTGATYRVAVEAGTDIVTHTPMNAVLSADLARMVPVASPTLGMMRGMCRAFEGRSALPMDYENARESVRRLHEVGVTILAGTDANANPFGPLSRPYGETLHEELQLLVDAGLSPVEALRAATSTPVEVFGLPDRGVVDAGRRADLLLVDGDPTADIRATTRIRHVWIGGTQVR</sequence>
<dbReference type="Gene3D" id="3.40.50.10910">
    <property type="entry name" value="Amidohydrolase"/>
    <property type="match status" value="1"/>
</dbReference>
<dbReference type="InterPro" id="IPR006680">
    <property type="entry name" value="Amidohydro-rel"/>
</dbReference>
<proteinExistence type="predicted"/>
<dbReference type="SUPFAM" id="SSF51338">
    <property type="entry name" value="Composite domain of metallo-dependent hydrolases"/>
    <property type="match status" value="1"/>
</dbReference>
<keyword evidence="2" id="KW-0378">Hydrolase</keyword>
<accession>A0A558CFZ5</accession>
<reference evidence="2 3" key="1">
    <citation type="submission" date="2019-07" db="EMBL/GenBank/DDBJ databases">
        <authorList>
            <person name="Duangmal K."/>
            <person name="Teo W.F.A."/>
        </authorList>
    </citation>
    <scope>NUCLEOTIDE SEQUENCE [LARGE SCALE GENOMIC DNA]</scope>
    <source>
        <strain evidence="2 3">TBRC 6029</strain>
    </source>
</reference>
<dbReference type="PANTHER" id="PTHR43135">
    <property type="entry name" value="ALPHA-D-RIBOSE 1-METHYLPHOSPHONATE 5-TRIPHOSPHATE DIPHOSPHATASE"/>
    <property type="match status" value="1"/>
</dbReference>